<comment type="caution">
    <text evidence="4">The sequence shown here is derived from an EMBL/GenBank/DDBJ whole genome shotgun (WGS) entry which is preliminary data.</text>
</comment>
<feature type="compositionally biased region" description="Low complexity" evidence="2">
    <location>
        <begin position="16"/>
        <end position="31"/>
    </location>
</feature>
<dbReference type="Proteomes" id="UP000816034">
    <property type="component" value="Unassembled WGS sequence"/>
</dbReference>
<keyword evidence="5" id="KW-1185">Reference proteome</keyword>
<comment type="similarity">
    <text evidence="1">Belongs to the KXD1 family.</text>
</comment>
<feature type="region of interest" description="Disordered" evidence="2">
    <location>
        <begin position="148"/>
        <end position="168"/>
    </location>
</feature>
<proteinExistence type="inferred from homology"/>
<name>A0AA88KSM9_NAELO</name>
<dbReference type="RefSeq" id="XP_044555728.1">
    <property type="nucleotide sequence ID" value="XM_044693143.1"/>
</dbReference>
<dbReference type="Pfam" id="PF10241">
    <property type="entry name" value="KxDL"/>
    <property type="match status" value="1"/>
</dbReference>
<reference evidence="4 5" key="1">
    <citation type="journal article" date="2018" name="BMC Genomics">
        <title>The genome of Naegleria lovaniensis, the basis for a comparative approach to unravel pathogenicity factors of the human pathogenic amoeba N. fowleri.</title>
        <authorList>
            <person name="Liechti N."/>
            <person name="Schurch N."/>
            <person name="Bruggmann R."/>
            <person name="Wittwer M."/>
        </authorList>
    </citation>
    <scope>NUCLEOTIDE SEQUENCE [LARGE SCALE GENOMIC DNA]</scope>
    <source>
        <strain evidence="4 5">ATCC 30569</strain>
    </source>
</reference>
<dbReference type="GeneID" id="68096053"/>
<evidence type="ECO:0000256" key="2">
    <source>
        <dbReference type="SAM" id="MobiDB-lite"/>
    </source>
</evidence>
<dbReference type="AlphaFoldDB" id="A0AA88KSM9"/>
<evidence type="ECO:0000313" key="5">
    <source>
        <dbReference type="Proteomes" id="UP000816034"/>
    </source>
</evidence>
<evidence type="ECO:0000313" key="4">
    <source>
        <dbReference type="EMBL" id="KAG2393834.1"/>
    </source>
</evidence>
<organism evidence="4 5">
    <name type="scientific">Naegleria lovaniensis</name>
    <name type="common">Amoeba</name>
    <dbReference type="NCBI Taxonomy" id="51637"/>
    <lineage>
        <taxon>Eukaryota</taxon>
        <taxon>Discoba</taxon>
        <taxon>Heterolobosea</taxon>
        <taxon>Tetramitia</taxon>
        <taxon>Eutetramitia</taxon>
        <taxon>Vahlkampfiidae</taxon>
        <taxon>Naegleria</taxon>
    </lineage>
</organism>
<protein>
    <recommendedName>
        <fullName evidence="3">KxDL domain-containing protein</fullName>
    </recommendedName>
</protein>
<accession>A0AA88KSM9</accession>
<gene>
    <name evidence="4" type="ORF">C9374_003598</name>
</gene>
<dbReference type="InterPro" id="IPR019371">
    <property type="entry name" value="KxDL_dom"/>
</dbReference>
<feature type="region of interest" description="Disordered" evidence="2">
    <location>
        <begin position="1"/>
        <end position="31"/>
    </location>
</feature>
<evidence type="ECO:0000259" key="3">
    <source>
        <dbReference type="Pfam" id="PF10241"/>
    </source>
</evidence>
<sequence length="174" mass="19936">METQVSSPVERQEEASSSSSLNPTTSTHPSTSHLFIENIMKAALHPSDMEIIQQKQAEAFKVMKQTNEDLQQINLKCSNELPNIQKDFQIHQFMLKEMKSDLEFITKALADMRRKLGIKEPERKDDEVDEVDLDDEVLTYSPVAPSKVQHVNADSLQEHDSDYLEGDDMMHYVN</sequence>
<feature type="domain" description="KxDL" evidence="3">
    <location>
        <begin position="40"/>
        <end position="122"/>
    </location>
</feature>
<dbReference type="EMBL" id="PYSW02000001">
    <property type="protein sequence ID" value="KAG2393834.1"/>
    <property type="molecule type" value="Genomic_DNA"/>
</dbReference>
<evidence type="ECO:0000256" key="1">
    <source>
        <dbReference type="ARBA" id="ARBA00005913"/>
    </source>
</evidence>